<organism evidence="11 12">
    <name type="scientific">Caenorhabditis auriculariae</name>
    <dbReference type="NCBI Taxonomy" id="2777116"/>
    <lineage>
        <taxon>Eukaryota</taxon>
        <taxon>Metazoa</taxon>
        <taxon>Ecdysozoa</taxon>
        <taxon>Nematoda</taxon>
        <taxon>Chromadorea</taxon>
        <taxon>Rhabditida</taxon>
        <taxon>Rhabditina</taxon>
        <taxon>Rhabditomorpha</taxon>
        <taxon>Rhabditoidea</taxon>
        <taxon>Rhabditidae</taxon>
        <taxon>Peloderinae</taxon>
        <taxon>Caenorhabditis</taxon>
    </lineage>
</organism>
<dbReference type="AlphaFoldDB" id="A0A8S1GZY6"/>
<evidence type="ECO:0000256" key="8">
    <source>
        <dbReference type="ARBA" id="ARBA00067517"/>
    </source>
</evidence>
<comment type="subcellular location">
    <subcellularLocation>
        <location evidence="1 9">Membrane</location>
        <topology evidence="1 9">Multi-pass membrane protein</topology>
    </subcellularLocation>
</comment>
<dbReference type="FunFam" id="1.20.1280.290:FF:000006">
    <property type="entry name" value="mannose-P-dolichol utilization defect 1 protein"/>
    <property type="match status" value="1"/>
</dbReference>
<accession>A0A8S1GZY6</accession>
<evidence type="ECO:0000256" key="7">
    <source>
        <dbReference type="ARBA" id="ARBA00038475"/>
    </source>
</evidence>
<evidence type="ECO:0000313" key="11">
    <source>
        <dbReference type="EMBL" id="CAD6189566.1"/>
    </source>
</evidence>
<dbReference type="PANTHER" id="PTHR12226:SF2">
    <property type="entry name" value="MANNOSE-P-DOLICHOL UTILIZATION DEFECT 1 PROTEIN"/>
    <property type="match status" value="1"/>
</dbReference>
<dbReference type="PIRSF" id="PIRSF023381">
    <property type="entry name" value="MannP-dilichol_defect-1p"/>
    <property type="match status" value="1"/>
</dbReference>
<dbReference type="OrthoDB" id="271506at2759"/>
<proteinExistence type="inferred from homology"/>
<dbReference type="Gene3D" id="1.20.1280.290">
    <property type="match status" value="2"/>
</dbReference>
<gene>
    <name evidence="11" type="ORF">CAUJ_LOCUS5485</name>
</gene>
<dbReference type="InterPro" id="IPR006603">
    <property type="entry name" value="PQ-loop_rpt"/>
</dbReference>
<feature type="transmembrane region" description="Helical" evidence="10">
    <location>
        <begin position="77"/>
        <end position="96"/>
    </location>
</feature>
<keyword evidence="3 9" id="KW-0812">Transmembrane</keyword>
<dbReference type="PANTHER" id="PTHR12226">
    <property type="entry name" value="MANNOSE-P-DOLICHOL UTILIZATION DEFECT 1 LEC35 -RELATED"/>
    <property type="match status" value="1"/>
</dbReference>
<name>A0A8S1GZY6_9PELO</name>
<evidence type="ECO:0000313" key="12">
    <source>
        <dbReference type="Proteomes" id="UP000835052"/>
    </source>
</evidence>
<protein>
    <recommendedName>
        <fullName evidence="8 9">Mannose-P-dolichol utilization defect 1 protein homolog</fullName>
    </recommendedName>
</protein>
<evidence type="ECO:0000256" key="2">
    <source>
        <dbReference type="ARBA" id="ARBA00022448"/>
    </source>
</evidence>
<evidence type="ECO:0000256" key="10">
    <source>
        <dbReference type="SAM" id="Phobius"/>
    </source>
</evidence>
<reference evidence="11" key="1">
    <citation type="submission" date="2020-10" db="EMBL/GenBank/DDBJ databases">
        <authorList>
            <person name="Kikuchi T."/>
        </authorList>
    </citation>
    <scope>NUCLEOTIDE SEQUENCE</scope>
    <source>
        <strain evidence="11">NKZ352</strain>
    </source>
</reference>
<dbReference type="SMART" id="SM00679">
    <property type="entry name" value="CTNS"/>
    <property type="match status" value="2"/>
</dbReference>
<keyword evidence="4" id="KW-0677">Repeat</keyword>
<evidence type="ECO:0000256" key="1">
    <source>
        <dbReference type="ARBA" id="ARBA00004141"/>
    </source>
</evidence>
<dbReference type="Pfam" id="PF04193">
    <property type="entry name" value="PQ-loop"/>
    <property type="match status" value="2"/>
</dbReference>
<dbReference type="GO" id="GO:0016020">
    <property type="term" value="C:membrane"/>
    <property type="evidence" value="ECO:0007669"/>
    <property type="project" value="UniProtKB-SubCell"/>
</dbReference>
<dbReference type="GO" id="GO:0009312">
    <property type="term" value="P:oligosaccharide biosynthetic process"/>
    <property type="evidence" value="ECO:0007669"/>
    <property type="project" value="TreeGrafter"/>
</dbReference>
<sequence>MSVKTKGLTDQLYGVVSSIFPGDCFEQLVLQHNFFHPTCGKAVLSRFLGLAITVGSVLLFVPQILKIYSAKSAKGISLISQLLALVGAASTAAYSYRSNFVFPQWGDTLFVSIQVVIIILQILYYQGAFFSSAIFLAFVSSSVYAVVNGLVPMEALTGLQAAGIPIVFISKTLQCLQNYREKSTGQLSLISVFLQFAGTLARVFTSVQDTGDQLLIISYGSAAVLNGLIFAQFFIYWNSTNAKKKFN</sequence>
<comment type="caution">
    <text evidence="11">The sequence shown here is derived from an EMBL/GenBank/DDBJ whole genome shotgun (WGS) entry which is preliminary data.</text>
</comment>
<feature type="transmembrane region" description="Helical" evidence="10">
    <location>
        <begin position="185"/>
        <end position="204"/>
    </location>
</feature>
<evidence type="ECO:0000256" key="9">
    <source>
        <dbReference type="PIRNR" id="PIRNR023381"/>
    </source>
</evidence>
<feature type="transmembrane region" description="Helical" evidence="10">
    <location>
        <begin position="108"/>
        <end position="125"/>
    </location>
</feature>
<keyword evidence="6 9" id="KW-0472">Membrane</keyword>
<feature type="transmembrane region" description="Helical" evidence="10">
    <location>
        <begin position="132"/>
        <end position="151"/>
    </location>
</feature>
<dbReference type="InterPro" id="IPR016817">
    <property type="entry name" value="MannP-dilichol_defect-1"/>
</dbReference>
<feature type="transmembrane region" description="Helical" evidence="10">
    <location>
        <begin position="216"/>
        <end position="237"/>
    </location>
</feature>
<evidence type="ECO:0000256" key="5">
    <source>
        <dbReference type="ARBA" id="ARBA00022989"/>
    </source>
</evidence>
<keyword evidence="2" id="KW-0813">Transport</keyword>
<evidence type="ECO:0000256" key="3">
    <source>
        <dbReference type="ARBA" id="ARBA00022692"/>
    </source>
</evidence>
<keyword evidence="5 9" id="KW-1133">Transmembrane helix</keyword>
<dbReference type="EMBL" id="CAJGYM010000011">
    <property type="protein sequence ID" value="CAD6189566.1"/>
    <property type="molecule type" value="Genomic_DNA"/>
</dbReference>
<dbReference type="Proteomes" id="UP000835052">
    <property type="component" value="Unassembled WGS sequence"/>
</dbReference>
<feature type="transmembrane region" description="Helical" evidence="10">
    <location>
        <begin position="43"/>
        <end position="65"/>
    </location>
</feature>
<keyword evidence="12" id="KW-1185">Reference proteome</keyword>
<evidence type="ECO:0000256" key="4">
    <source>
        <dbReference type="ARBA" id="ARBA00022737"/>
    </source>
</evidence>
<comment type="similarity">
    <text evidence="7 9">Belongs to the MPDU1 (TC 2.A.43.3) family.</text>
</comment>
<evidence type="ECO:0000256" key="6">
    <source>
        <dbReference type="ARBA" id="ARBA00023136"/>
    </source>
</evidence>